<keyword evidence="7" id="KW-0735">Signal-anchor</keyword>
<feature type="domain" description="Fucosyltransferase N-terminal" evidence="14">
    <location>
        <begin position="30"/>
        <end position="114"/>
    </location>
</feature>
<dbReference type="WBParaSite" id="Gr19_v10_g9297.t1">
    <property type="protein sequence ID" value="Gr19_v10_g9297.t1"/>
    <property type="gene ID" value="Gr19_v10_g9297"/>
</dbReference>
<dbReference type="InterPro" id="IPR038577">
    <property type="entry name" value="GT10-like_C_sf"/>
</dbReference>
<dbReference type="GO" id="GO:0032580">
    <property type="term" value="C:Golgi cisterna membrane"/>
    <property type="evidence" value="ECO:0007669"/>
    <property type="project" value="UniProtKB-SubCell"/>
</dbReference>
<proteinExistence type="inferred from homology"/>
<evidence type="ECO:0000256" key="6">
    <source>
        <dbReference type="ARBA" id="ARBA00022692"/>
    </source>
</evidence>
<dbReference type="Pfam" id="PF00852">
    <property type="entry name" value="Glyco_transf_10"/>
    <property type="match status" value="1"/>
</dbReference>
<evidence type="ECO:0000256" key="11">
    <source>
        <dbReference type="ARBA" id="ARBA00023180"/>
    </source>
</evidence>
<dbReference type="InterPro" id="IPR055270">
    <property type="entry name" value="Glyco_tran_10_C"/>
</dbReference>
<evidence type="ECO:0000256" key="10">
    <source>
        <dbReference type="ARBA" id="ARBA00023136"/>
    </source>
</evidence>
<evidence type="ECO:0000313" key="15">
    <source>
        <dbReference type="Proteomes" id="UP000887572"/>
    </source>
</evidence>
<reference evidence="16" key="1">
    <citation type="submission" date="2022-11" db="UniProtKB">
        <authorList>
            <consortium name="WormBaseParasite"/>
        </authorList>
    </citation>
    <scope>IDENTIFICATION</scope>
</reference>
<keyword evidence="5 12" id="KW-0808">Transferase</keyword>
<dbReference type="FunFam" id="3.40.50.11660:FF:000002">
    <property type="entry name" value="Alpha-(1,3)-fucosyltransferase"/>
    <property type="match status" value="1"/>
</dbReference>
<organism evidence="15 16">
    <name type="scientific">Globodera rostochiensis</name>
    <name type="common">Golden nematode worm</name>
    <name type="synonym">Heterodera rostochiensis</name>
    <dbReference type="NCBI Taxonomy" id="31243"/>
    <lineage>
        <taxon>Eukaryota</taxon>
        <taxon>Metazoa</taxon>
        <taxon>Ecdysozoa</taxon>
        <taxon>Nematoda</taxon>
        <taxon>Chromadorea</taxon>
        <taxon>Rhabditida</taxon>
        <taxon>Tylenchina</taxon>
        <taxon>Tylenchomorpha</taxon>
        <taxon>Tylenchoidea</taxon>
        <taxon>Heteroderidae</taxon>
        <taxon>Heteroderinae</taxon>
        <taxon>Globodera</taxon>
    </lineage>
</organism>
<keyword evidence="10" id="KW-0472">Membrane</keyword>
<keyword evidence="8" id="KW-1133">Transmembrane helix</keyword>
<evidence type="ECO:0000256" key="3">
    <source>
        <dbReference type="ARBA" id="ARBA00008919"/>
    </source>
</evidence>
<keyword evidence="11" id="KW-0325">Glycoprotein</keyword>
<dbReference type="AlphaFoldDB" id="A0A914IF22"/>
<dbReference type="PANTHER" id="PTHR48438">
    <property type="entry name" value="ALPHA-(1,3)-FUCOSYLTRANSFERASE C-RELATED"/>
    <property type="match status" value="1"/>
</dbReference>
<evidence type="ECO:0000313" key="16">
    <source>
        <dbReference type="WBParaSite" id="Gr19_v10_g9297.t1"/>
    </source>
</evidence>
<evidence type="ECO:0000256" key="7">
    <source>
        <dbReference type="ARBA" id="ARBA00022968"/>
    </source>
</evidence>
<evidence type="ECO:0000256" key="9">
    <source>
        <dbReference type="ARBA" id="ARBA00023034"/>
    </source>
</evidence>
<dbReference type="InterPro" id="IPR031481">
    <property type="entry name" value="Glyco_tran_10_N"/>
</dbReference>
<protein>
    <recommendedName>
        <fullName evidence="12">Fucosyltransferase</fullName>
        <ecNumber evidence="12">2.4.1.-</ecNumber>
    </recommendedName>
</protein>
<evidence type="ECO:0000256" key="2">
    <source>
        <dbReference type="ARBA" id="ARBA00004922"/>
    </source>
</evidence>
<keyword evidence="4 12" id="KW-0328">Glycosyltransferase</keyword>
<comment type="subcellular location">
    <subcellularLocation>
        <location evidence="1 12">Golgi apparatus</location>
        <location evidence="1 12">Golgi stack membrane</location>
        <topology evidence="1 12">Single-pass type II membrane protein</topology>
    </subcellularLocation>
</comment>
<dbReference type="Gene3D" id="3.40.50.11660">
    <property type="entry name" value="Glycosyl transferase family 10, C-terminal domain"/>
    <property type="match status" value="1"/>
</dbReference>
<dbReference type="Proteomes" id="UP000887572">
    <property type="component" value="Unplaced"/>
</dbReference>
<evidence type="ECO:0000256" key="4">
    <source>
        <dbReference type="ARBA" id="ARBA00022676"/>
    </source>
</evidence>
<sequence>MWNNECIGDTMISLLDRGFPTYLPLIAQNKCPFKCEYTANRSLESNSSMLIFHLHGGCLIDHWPKKRQYNQNYVMFTVESPVYTLMYFNRSIMTDTFFNTTVTYRTDSTVFMPYDALVRITADTPIEDRWTEHEVRQKVRNKTKFAVQAVSHCVVDSGRDFLTKTLQGMLNFDLYGSCGGRSCDANCYQSELDNHLFYFAFENSVCPQYVTEKFWRALRKLTVPVVLCRAVFSGIDIPPNAFIAADDFGTVKELAQYLIALQNDTERYLKHFEWTKTYRKSAYTYRFSPLCTLCQMLHKKMDLSLYNTIDLNKFWPVKECKKEFVQEFLLKN</sequence>
<keyword evidence="6 12" id="KW-0812">Transmembrane</keyword>
<evidence type="ECO:0000256" key="12">
    <source>
        <dbReference type="RuleBase" id="RU003832"/>
    </source>
</evidence>
<dbReference type="SUPFAM" id="SSF53756">
    <property type="entry name" value="UDP-Glycosyltransferase/glycogen phosphorylase"/>
    <property type="match status" value="1"/>
</dbReference>
<evidence type="ECO:0000259" key="13">
    <source>
        <dbReference type="Pfam" id="PF00852"/>
    </source>
</evidence>
<dbReference type="EC" id="2.4.1.-" evidence="12"/>
<dbReference type="PANTHER" id="PTHR48438:SF1">
    <property type="entry name" value="ALPHA-(1,3)-FUCOSYLTRANSFERASE C-RELATED"/>
    <property type="match status" value="1"/>
</dbReference>
<keyword evidence="9 12" id="KW-0333">Golgi apparatus</keyword>
<name>A0A914IF22_GLORO</name>
<accession>A0A914IF22</accession>
<evidence type="ECO:0000256" key="5">
    <source>
        <dbReference type="ARBA" id="ARBA00022679"/>
    </source>
</evidence>
<evidence type="ECO:0000256" key="1">
    <source>
        <dbReference type="ARBA" id="ARBA00004447"/>
    </source>
</evidence>
<dbReference type="InterPro" id="IPR001503">
    <property type="entry name" value="Glyco_trans_10"/>
</dbReference>
<evidence type="ECO:0000259" key="14">
    <source>
        <dbReference type="Pfam" id="PF17039"/>
    </source>
</evidence>
<feature type="domain" description="Fucosyltransferase C-terminal" evidence="13">
    <location>
        <begin position="140"/>
        <end position="306"/>
    </location>
</feature>
<dbReference type="Pfam" id="PF17039">
    <property type="entry name" value="Glyco_tran_10_N"/>
    <property type="match status" value="1"/>
</dbReference>
<comment type="pathway">
    <text evidence="2">Protein modification; protein glycosylation.</text>
</comment>
<keyword evidence="15" id="KW-1185">Reference proteome</keyword>
<evidence type="ECO:0000256" key="8">
    <source>
        <dbReference type="ARBA" id="ARBA00022989"/>
    </source>
</evidence>
<comment type="similarity">
    <text evidence="3 12">Belongs to the glycosyltransferase 10 family.</text>
</comment>
<dbReference type="GO" id="GO:0008417">
    <property type="term" value="F:fucosyltransferase activity"/>
    <property type="evidence" value="ECO:0007669"/>
    <property type="project" value="InterPro"/>
</dbReference>